<reference evidence="2 3" key="1">
    <citation type="submission" date="2023-12" db="EMBL/GenBank/DDBJ databases">
        <title>A high-quality genome assembly for Dillenia turbinata (Dilleniales).</title>
        <authorList>
            <person name="Chanderbali A."/>
        </authorList>
    </citation>
    <scope>NUCLEOTIDE SEQUENCE [LARGE SCALE GENOMIC DNA]</scope>
    <source>
        <strain evidence="2">LSX21</strain>
        <tissue evidence="2">Leaf</tissue>
    </source>
</reference>
<dbReference type="Proteomes" id="UP001370490">
    <property type="component" value="Unassembled WGS sequence"/>
</dbReference>
<proteinExistence type="predicted"/>
<feature type="compositionally biased region" description="Polar residues" evidence="1">
    <location>
        <begin position="89"/>
        <end position="105"/>
    </location>
</feature>
<dbReference type="AlphaFoldDB" id="A0AAN8Z5J9"/>
<keyword evidence="3" id="KW-1185">Reference proteome</keyword>
<evidence type="ECO:0000313" key="2">
    <source>
        <dbReference type="EMBL" id="KAK6923340.1"/>
    </source>
</evidence>
<gene>
    <name evidence="2" type="ORF">RJ641_011644</name>
</gene>
<evidence type="ECO:0000313" key="3">
    <source>
        <dbReference type="Proteomes" id="UP001370490"/>
    </source>
</evidence>
<evidence type="ECO:0000256" key="1">
    <source>
        <dbReference type="SAM" id="MobiDB-lite"/>
    </source>
</evidence>
<feature type="region of interest" description="Disordered" evidence="1">
    <location>
        <begin position="85"/>
        <end position="105"/>
    </location>
</feature>
<name>A0AAN8Z5J9_9MAGN</name>
<comment type="caution">
    <text evidence="2">The sequence shown here is derived from an EMBL/GenBank/DDBJ whole genome shotgun (WGS) entry which is preliminary data.</text>
</comment>
<sequence>MEKQGKSTQSNLLVFQLNGATQHSDDITYSENQRALVGPSIMSKEELKIRNELLMDIERDLEEEIKEGIYHLALRLDKLYRHQRERKASTTLKPSPSQQLPKNKTLSEVNINIKMEGGTKIEIKEIKREVDRTEGRVHSSMSRSEVMASQDAKKLNWVKTLRSRDSGRMMTEKKRCTNAPTPRNSIVHNEYKLRELGWKI</sequence>
<protein>
    <submittedName>
        <fullName evidence="2">Uncharacterized protein</fullName>
    </submittedName>
</protein>
<accession>A0AAN8Z5J9</accession>
<organism evidence="2 3">
    <name type="scientific">Dillenia turbinata</name>
    <dbReference type="NCBI Taxonomy" id="194707"/>
    <lineage>
        <taxon>Eukaryota</taxon>
        <taxon>Viridiplantae</taxon>
        <taxon>Streptophyta</taxon>
        <taxon>Embryophyta</taxon>
        <taxon>Tracheophyta</taxon>
        <taxon>Spermatophyta</taxon>
        <taxon>Magnoliopsida</taxon>
        <taxon>eudicotyledons</taxon>
        <taxon>Gunneridae</taxon>
        <taxon>Pentapetalae</taxon>
        <taxon>Dilleniales</taxon>
        <taxon>Dilleniaceae</taxon>
        <taxon>Dillenia</taxon>
    </lineage>
</organism>
<dbReference type="EMBL" id="JBAMMX010000018">
    <property type="protein sequence ID" value="KAK6923340.1"/>
    <property type="molecule type" value="Genomic_DNA"/>
</dbReference>